<name>A0A0D1ZAD8_9EURO</name>
<reference evidence="8 9" key="1">
    <citation type="submission" date="2015-01" db="EMBL/GenBank/DDBJ databases">
        <title>The Genome Sequence of Exophiala sideris CBS121828.</title>
        <authorList>
            <consortium name="The Broad Institute Genomics Platform"/>
            <person name="Cuomo C."/>
            <person name="de Hoog S."/>
            <person name="Gorbushina A."/>
            <person name="Stielow B."/>
            <person name="Teixiera M."/>
            <person name="Abouelleil A."/>
            <person name="Chapman S.B."/>
            <person name="Priest M."/>
            <person name="Young S.K."/>
            <person name="Wortman J."/>
            <person name="Nusbaum C."/>
            <person name="Birren B."/>
        </authorList>
    </citation>
    <scope>NUCLEOTIDE SEQUENCE [LARGE SCALE GENOMIC DNA]</scope>
    <source>
        <strain evidence="8 9">CBS 121828</strain>
    </source>
</reference>
<dbReference type="PANTHER" id="PTHR11552:SF147">
    <property type="entry name" value="CHOLINE DEHYDROGENASE, MITOCHONDRIAL"/>
    <property type="match status" value="1"/>
</dbReference>
<dbReference type="Pfam" id="PF00732">
    <property type="entry name" value="GMC_oxred_N"/>
    <property type="match status" value="1"/>
</dbReference>
<protein>
    <recommendedName>
        <fullName evidence="7">Glucose-methanol-choline oxidoreductase N-terminal domain-containing protein</fullName>
    </recommendedName>
</protein>
<comment type="similarity">
    <text evidence="2">Belongs to the GMC oxidoreductase family.</text>
</comment>
<comment type="cofactor">
    <cofactor evidence="1 6">
        <name>FAD</name>
        <dbReference type="ChEBI" id="CHEBI:57692"/>
    </cofactor>
</comment>
<dbReference type="HOGENOM" id="CLU_002865_7_2_1"/>
<dbReference type="PROSITE" id="PS51257">
    <property type="entry name" value="PROKAR_LIPOPROTEIN"/>
    <property type="match status" value="1"/>
</dbReference>
<evidence type="ECO:0000313" key="9">
    <source>
        <dbReference type="Proteomes" id="UP000053599"/>
    </source>
</evidence>
<dbReference type="SUPFAM" id="SSF51905">
    <property type="entry name" value="FAD/NAD(P)-binding domain"/>
    <property type="match status" value="1"/>
</dbReference>
<dbReference type="PROSITE" id="PS00624">
    <property type="entry name" value="GMC_OXRED_2"/>
    <property type="match status" value="1"/>
</dbReference>
<dbReference type="PANTHER" id="PTHR11552">
    <property type="entry name" value="GLUCOSE-METHANOL-CHOLINE GMC OXIDOREDUCTASE"/>
    <property type="match status" value="1"/>
</dbReference>
<feature type="binding site" evidence="6">
    <location>
        <begin position="16"/>
        <end position="17"/>
    </location>
    <ligand>
        <name>FAD</name>
        <dbReference type="ChEBI" id="CHEBI:57692"/>
    </ligand>
</feature>
<dbReference type="STRING" id="1016849.A0A0D1ZAD8"/>
<proteinExistence type="inferred from homology"/>
<sequence>MTTDKFYDYIICGGGTSGCVLAGRLAENLNVQILLIEAGPDSADLENVHMVGGWSNNFDSETDWNIETEPQAGADNRQIRCSRGRFLGGSSGVNGTLCIRGIKQDFDDWQLDGWSGDDMWRCMNKSETIHGKSWFTPSVKDHGYDGPLHVEPHDLAPISESVKESMIEQGLPLHEDMFATGETSTGCGHVLRTVYQGTRSTAADFVTKEYRRNNITIQTDATVDRVILTEELGGLRATGVEMVTKSGEKVIARARKEVIVSAGAYGSPAILLRSGIGPEDELEKVGVTPKVHLPGVGKNLLDHPVCWFFYEVNKPGLTNDHLIHHDNGYASAYQLYKEKKTGILSTFPFGIFAYTRLDEQLKGHHLWDKAPRWEGRDPMGLTPSQPNVEFFNTELYGGPKQWIDFPSDNRYVVGMCTVLFSARSRGSVTLGSPDPMENPAVDHAYLSDPLDLLVLTQGCQTINNIMMTGKATKDIIKGSWPLQRNHHTYTSQEEWVPYVKETVTTCYHPGGTCKMGHITDPMAVLDERMRVRGVKGLRVVDVSVMPELNNGHTQSPAYGIGERAAEIIKEDVKRTYKL</sequence>
<dbReference type="Proteomes" id="UP000053599">
    <property type="component" value="Unassembled WGS sequence"/>
</dbReference>
<dbReference type="InterPro" id="IPR007867">
    <property type="entry name" value="GMC_OxRtase_C"/>
</dbReference>
<feature type="binding site" evidence="6">
    <location>
        <position position="223"/>
    </location>
    <ligand>
        <name>FAD</name>
        <dbReference type="ChEBI" id="CHEBI:57692"/>
    </ligand>
</feature>
<evidence type="ECO:0000256" key="6">
    <source>
        <dbReference type="PIRSR" id="PIRSR000137-2"/>
    </source>
</evidence>
<keyword evidence="3" id="KW-0285">Flavoprotein</keyword>
<evidence type="ECO:0000256" key="2">
    <source>
        <dbReference type="ARBA" id="ARBA00010790"/>
    </source>
</evidence>
<dbReference type="InterPro" id="IPR036188">
    <property type="entry name" value="FAD/NAD-bd_sf"/>
</dbReference>
<dbReference type="AlphaFoldDB" id="A0A0D1ZAD8"/>
<dbReference type="InterPro" id="IPR012132">
    <property type="entry name" value="GMC_OxRdtase"/>
</dbReference>
<keyword evidence="4 6" id="KW-0274">FAD</keyword>
<dbReference type="Gene3D" id="3.50.50.60">
    <property type="entry name" value="FAD/NAD(P)-binding domain"/>
    <property type="match status" value="1"/>
</dbReference>
<organism evidence="8 9">
    <name type="scientific">Exophiala sideris</name>
    <dbReference type="NCBI Taxonomy" id="1016849"/>
    <lineage>
        <taxon>Eukaryota</taxon>
        <taxon>Fungi</taxon>
        <taxon>Dikarya</taxon>
        <taxon>Ascomycota</taxon>
        <taxon>Pezizomycotina</taxon>
        <taxon>Eurotiomycetes</taxon>
        <taxon>Chaetothyriomycetidae</taxon>
        <taxon>Chaetothyriales</taxon>
        <taxon>Herpotrichiellaceae</taxon>
        <taxon>Exophiala</taxon>
    </lineage>
</organism>
<gene>
    <name evidence="8" type="ORF">PV11_05758</name>
</gene>
<dbReference type="InterPro" id="IPR000172">
    <property type="entry name" value="GMC_OxRdtase_N"/>
</dbReference>
<dbReference type="Pfam" id="PF05199">
    <property type="entry name" value="GMC_oxred_C"/>
    <property type="match status" value="1"/>
</dbReference>
<dbReference type="GO" id="GO:0050660">
    <property type="term" value="F:flavin adenine dinucleotide binding"/>
    <property type="evidence" value="ECO:0007669"/>
    <property type="project" value="InterPro"/>
</dbReference>
<dbReference type="OrthoDB" id="269227at2759"/>
<accession>A0A0D1ZAD8</accession>
<evidence type="ECO:0000256" key="4">
    <source>
        <dbReference type="ARBA" id="ARBA00022827"/>
    </source>
</evidence>
<feature type="active site" description="Proton donor" evidence="5">
    <location>
        <position position="508"/>
    </location>
</feature>
<dbReference type="PIRSF" id="PIRSF000137">
    <property type="entry name" value="Alcohol_oxidase"/>
    <property type="match status" value="1"/>
</dbReference>
<feature type="active site" description="Proton acceptor" evidence="5">
    <location>
        <position position="552"/>
    </location>
</feature>
<dbReference type="Gene3D" id="3.30.560.10">
    <property type="entry name" value="Glucose Oxidase, domain 3"/>
    <property type="match status" value="1"/>
</dbReference>
<dbReference type="EMBL" id="KN846952">
    <property type="protein sequence ID" value="KIV83763.1"/>
    <property type="molecule type" value="Genomic_DNA"/>
</dbReference>
<dbReference type="GO" id="GO:0016614">
    <property type="term" value="F:oxidoreductase activity, acting on CH-OH group of donors"/>
    <property type="evidence" value="ECO:0007669"/>
    <property type="project" value="InterPro"/>
</dbReference>
<evidence type="ECO:0000256" key="1">
    <source>
        <dbReference type="ARBA" id="ARBA00001974"/>
    </source>
</evidence>
<feature type="domain" description="Glucose-methanol-choline oxidoreductase N-terminal" evidence="7">
    <location>
        <begin position="263"/>
        <end position="277"/>
    </location>
</feature>
<evidence type="ECO:0000256" key="3">
    <source>
        <dbReference type="ARBA" id="ARBA00022630"/>
    </source>
</evidence>
<dbReference type="SUPFAM" id="SSF54373">
    <property type="entry name" value="FAD-linked reductases, C-terminal domain"/>
    <property type="match status" value="1"/>
</dbReference>
<evidence type="ECO:0000313" key="8">
    <source>
        <dbReference type="EMBL" id="KIV83763.1"/>
    </source>
</evidence>
<evidence type="ECO:0000259" key="7">
    <source>
        <dbReference type="PROSITE" id="PS00624"/>
    </source>
</evidence>
<evidence type="ECO:0000256" key="5">
    <source>
        <dbReference type="PIRSR" id="PIRSR000137-1"/>
    </source>
</evidence>